<protein>
    <submittedName>
        <fullName evidence="9">Serine transporter SdaC</fullName>
    </submittedName>
</protein>
<dbReference type="eggNOG" id="COG0814">
    <property type="taxonomic scope" value="Bacteria"/>
</dbReference>
<dbReference type="Pfam" id="PF03222">
    <property type="entry name" value="Trp_Tyr_perm"/>
    <property type="match status" value="1"/>
</dbReference>
<dbReference type="KEGG" id="dno:DNO_1349"/>
<keyword evidence="6 8" id="KW-1133">Transmembrane helix</keyword>
<feature type="transmembrane region" description="Helical" evidence="8">
    <location>
        <begin position="12"/>
        <end position="31"/>
    </location>
</feature>
<dbReference type="STRING" id="246195.DNO_1349"/>
<dbReference type="AlphaFoldDB" id="A5EX11"/>
<evidence type="ECO:0000256" key="8">
    <source>
        <dbReference type="SAM" id="Phobius"/>
    </source>
</evidence>
<evidence type="ECO:0000313" key="9">
    <source>
        <dbReference type="EMBL" id="ABQ13806.1"/>
    </source>
</evidence>
<dbReference type="InterPro" id="IPR018227">
    <property type="entry name" value="Amino_acid_transport_2"/>
</dbReference>
<organism evidence="9 10">
    <name type="scientific">Dichelobacter nodosus (strain VCS1703A)</name>
    <dbReference type="NCBI Taxonomy" id="246195"/>
    <lineage>
        <taxon>Bacteria</taxon>
        <taxon>Pseudomonadati</taxon>
        <taxon>Pseudomonadota</taxon>
        <taxon>Gammaproteobacteria</taxon>
        <taxon>Cardiobacteriales</taxon>
        <taxon>Cardiobacteriaceae</taxon>
        <taxon>Dichelobacter</taxon>
    </lineage>
</organism>
<dbReference type="OrthoDB" id="1627372at2"/>
<feature type="transmembrane region" description="Helical" evidence="8">
    <location>
        <begin position="284"/>
        <end position="308"/>
    </location>
</feature>
<reference evidence="9 10" key="1">
    <citation type="journal article" date="2007" name="Nat. Biotechnol.">
        <title>Genome sequence and identification of candidate vaccine antigens from the animal pathogen Dichelobacter nodosus.</title>
        <authorList>
            <person name="Myers G.S."/>
            <person name="Parker D."/>
            <person name="Al-Hasani K."/>
            <person name="Kennan R.M."/>
            <person name="Seemann T."/>
            <person name="Ren Q."/>
            <person name="Badger J.H."/>
            <person name="Selengut J.D."/>
            <person name="Deboy R.T."/>
            <person name="Tettelin H."/>
            <person name="Boyce J.D."/>
            <person name="McCarl V.P."/>
            <person name="Han X."/>
            <person name="Nelson W.C."/>
            <person name="Madupu R."/>
            <person name="Mohamoud Y."/>
            <person name="Holley T."/>
            <person name="Fedorova N."/>
            <person name="Khouri H."/>
            <person name="Bottomley S.P."/>
            <person name="Whittington R.J."/>
            <person name="Adler B."/>
            <person name="Songer J.G."/>
            <person name="Rood J.I."/>
            <person name="Paulsen I.T."/>
        </authorList>
    </citation>
    <scope>NUCLEOTIDE SEQUENCE [LARGE SCALE GENOMIC DNA]</scope>
    <source>
        <strain evidence="9 10">VCS1703A</strain>
    </source>
</reference>
<evidence type="ECO:0000313" key="10">
    <source>
        <dbReference type="Proteomes" id="UP000000248"/>
    </source>
</evidence>
<dbReference type="PANTHER" id="PTHR35334">
    <property type="entry name" value="SERINE TRANSPORTER"/>
    <property type="match status" value="1"/>
</dbReference>
<feature type="transmembrane region" description="Helical" evidence="8">
    <location>
        <begin position="128"/>
        <end position="144"/>
    </location>
</feature>
<evidence type="ECO:0000256" key="5">
    <source>
        <dbReference type="ARBA" id="ARBA00022692"/>
    </source>
</evidence>
<feature type="transmembrane region" description="Helical" evidence="8">
    <location>
        <begin position="193"/>
        <end position="215"/>
    </location>
</feature>
<keyword evidence="10" id="KW-1185">Reference proteome</keyword>
<accession>A5EX11</accession>
<feature type="transmembrane region" description="Helical" evidence="8">
    <location>
        <begin position="156"/>
        <end position="173"/>
    </location>
</feature>
<comment type="subcellular location">
    <subcellularLocation>
        <location evidence="1">Cell inner membrane</location>
        <topology evidence="1">Multi-pass membrane protein</topology>
    </subcellularLocation>
</comment>
<gene>
    <name evidence="9" type="primary">sdaC</name>
    <name evidence="9" type="ordered locus">DNO_1349</name>
</gene>
<keyword evidence="3" id="KW-1003">Cell membrane</keyword>
<name>A5EX11_DICNV</name>
<evidence type="ECO:0000256" key="4">
    <source>
        <dbReference type="ARBA" id="ARBA00022519"/>
    </source>
</evidence>
<evidence type="ECO:0000256" key="2">
    <source>
        <dbReference type="ARBA" id="ARBA00022448"/>
    </source>
</evidence>
<evidence type="ECO:0000256" key="3">
    <source>
        <dbReference type="ARBA" id="ARBA00022475"/>
    </source>
</evidence>
<evidence type="ECO:0000256" key="6">
    <source>
        <dbReference type="ARBA" id="ARBA00022989"/>
    </source>
</evidence>
<feature type="transmembrane region" description="Helical" evidence="8">
    <location>
        <begin position="37"/>
        <end position="54"/>
    </location>
</feature>
<keyword evidence="4" id="KW-0997">Cell inner membrane</keyword>
<proteinExistence type="predicted"/>
<keyword evidence="5 8" id="KW-0812">Transmembrane</keyword>
<dbReference type="RefSeq" id="WP_012031633.1">
    <property type="nucleotide sequence ID" value="NC_009446.1"/>
</dbReference>
<dbReference type="GO" id="GO:0003333">
    <property type="term" value="P:amino acid transmembrane transport"/>
    <property type="evidence" value="ECO:0007669"/>
    <property type="project" value="InterPro"/>
</dbReference>
<sequence>MKDSQFNKFNVIWAINLFGTAVGAGILFLPINAGMAGFIPMILMTILVGPMTYFSHRALSRFVLSSNSPGKDITFVVSEHFGKKVGAFMGWLYFLAIWPLIMIYAVAITNTVKSFLENQLHMGEVNRVSLSFVLIVALISVMLCSEKFMLKLTEWLVYPLIAILFFFSIYLIPHWNLTGLWEMPSLGVFLKTMWLTIPALVFSFNHSPASSSFSLSMLRQYGNRDDAEKNAVKSEYYATYILVTFVMLFVFSCALSLTPEEMALAKQQNVNVLTFFANKFDNRIMSLAAPIVAFFAITSSFFGHYLGAREGLEGVIFKIFGEENVNKTKLKYCSALFFLATLWAVAIWDPNVLSVIESLGGPIIALMLFIMPMYAIYTVPAMKHYQKERWINYFVITMGSIAISAVIYALF</sequence>
<keyword evidence="2" id="KW-0813">Transport</keyword>
<feature type="transmembrane region" description="Helical" evidence="8">
    <location>
        <begin position="391"/>
        <end position="410"/>
    </location>
</feature>
<evidence type="ECO:0000256" key="1">
    <source>
        <dbReference type="ARBA" id="ARBA00004429"/>
    </source>
</evidence>
<feature type="transmembrane region" description="Helical" evidence="8">
    <location>
        <begin position="360"/>
        <end position="379"/>
    </location>
</feature>
<dbReference type="EMBL" id="CP000513">
    <property type="protein sequence ID" value="ABQ13806.1"/>
    <property type="molecule type" value="Genomic_DNA"/>
</dbReference>
<dbReference type="Proteomes" id="UP000000248">
    <property type="component" value="Chromosome"/>
</dbReference>
<dbReference type="GO" id="GO:0005886">
    <property type="term" value="C:plasma membrane"/>
    <property type="evidence" value="ECO:0007669"/>
    <property type="project" value="UniProtKB-SubCell"/>
</dbReference>
<feature type="transmembrane region" description="Helical" evidence="8">
    <location>
        <begin position="236"/>
        <end position="257"/>
    </location>
</feature>
<dbReference type="PANTHER" id="PTHR35334:SF2">
    <property type="entry name" value="SERINE TRANSPORTER SDAC"/>
    <property type="match status" value="1"/>
</dbReference>
<feature type="transmembrane region" description="Helical" evidence="8">
    <location>
        <begin position="329"/>
        <end position="348"/>
    </location>
</feature>
<keyword evidence="7 8" id="KW-0472">Membrane</keyword>
<evidence type="ECO:0000256" key="7">
    <source>
        <dbReference type="ARBA" id="ARBA00023136"/>
    </source>
</evidence>
<dbReference type="HOGENOM" id="CLU_052043_1_1_6"/>
<dbReference type="Gene3D" id="1.20.1740.10">
    <property type="entry name" value="Amino acid/polyamine transporter I"/>
    <property type="match status" value="1"/>
</dbReference>
<feature type="transmembrane region" description="Helical" evidence="8">
    <location>
        <begin position="88"/>
        <end position="108"/>
    </location>
</feature>